<dbReference type="SUPFAM" id="SSF53098">
    <property type="entry name" value="Ribonuclease H-like"/>
    <property type="match status" value="1"/>
</dbReference>
<dbReference type="SUPFAM" id="SSF54001">
    <property type="entry name" value="Cysteine proteinases"/>
    <property type="match status" value="1"/>
</dbReference>
<dbReference type="InterPro" id="IPR028889">
    <property type="entry name" value="USP"/>
</dbReference>
<evidence type="ECO:0000256" key="2">
    <source>
        <dbReference type="ARBA" id="ARBA00004496"/>
    </source>
</evidence>
<feature type="domain" description="USP" evidence="12">
    <location>
        <begin position="488"/>
        <end position="829"/>
    </location>
</feature>
<feature type="binding site" evidence="10">
    <location>
        <position position="882"/>
    </location>
    <ligand>
        <name>a divalent metal cation</name>
        <dbReference type="ChEBI" id="CHEBI:60240"/>
        <note>catalytic</note>
    </ligand>
</feature>
<dbReference type="InterPro" id="IPR030843">
    <property type="entry name" value="PAN2"/>
</dbReference>
<dbReference type="Gene3D" id="2.130.10.10">
    <property type="entry name" value="YVTN repeat-like/Quinoprotein amine dehydrogenase"/>
    <property type="match status" value="1"/>
</dbReference>
<evidence type="ECO:0000256" key="3">
    <source>
        <dbReference type="ARBA" id="ARBA00022490"/>
    </source>
</evidence>
<dbReference type="GO" id="GO:0004535">
    <property type="term" value="F:poly(A)-specific ribonuclease activity"/>
    <property type="evidence" value="ECO:0007669"/>
    <property type="project" value="UniProtKB-UniRule"/>
</dbReference>
<comment type="domain">
    <text evidence="10">Contains a pseudo-UCH domain. This ubiquitin C-terminal hydrolase (UCH)-like or ubiquitin specific protease (USP)-like domain is predicted to be catalytically inactive because it lacks the active site catalytic triad characteristic of thiol proteases, with residues at the equivalent structural positions that are incompatible with catalysis, and it cannot bind ubiquitin. It functions as a structural scaffold for intra- and intermolecular interactions in the complex.</text>
</comment>
<reference evidence="13 14" key="1">
    <citation type="journal article" date="2018" name="Front. Microbiol.">
        <title>Genome-Wide Analysis of Corynespora cassiicola Leaf Fall Disease Putative Effectors.</title>
        <authorList>
            <person name="Lopez D."/>
            <person name="Ribeiro S."/>
            <person name="Label P."/>
            <person name="Fumanal B."/>
            <person name="Venisse J.S."/>
            <person name="Kohler A."/>
            <person name="de Oliveira R.R."/>
            <person name="Labutti K."/>
            <person name="Lipzen A."/>
            <person name="Lail K."/>
            <person name="Bauer D."/>
            <person name="Ohm R.A."/>
            <person name="Barry K.W."/>
            <person name="Spatafora J."/>
            <person name="Grigoriev I.V."/>
            <person name="Martin F.M."/>
            <person name="Pujade-Renaud V."/>
        </authorList>
    </citation>
    <scope>NUCLEOTIDE SEQUENCE [LARGE SCALE GENOMIC DNA]</scope>
    <source>
        <strain evidence="13 14">Philippines</strain>
    </source>
</reference>
<keyword evidence="8 10" id="KW-0378">Hydrolase</keyword>
<dbReference type="FunFam" id="3.90.70.10:FF:000135">
    <property type="entry name" value="PAN2-PAN3 deadenylation complex catalytic subunit pan2"/>
    <property type="match status" value="1"/>
</dbReference>
<dbReference type="GO" id="GO:0006397">
    <property type="term" value="P:mRNA processing"/>
    <property type="evidence" value="ECO:0007669"/>
    <property type="project" value="UniProtKB-KW"/>
</dbReference>
<dbReference type="CDD" id="cd02672">
    <property type="entry name" value="Peptidase_C19P"/>
    <property type="match status" value="1"/>
</dbReference>
<dbReference type="InterPro" id="IPR012337">
    <property type="entry name" value="RNaseH-like_sf"/>
</dbReference>
<comment type="subunit">
    <text evidence="10">Forms a heterotrimer with an asymmetric homodimer of the regulatory subunit PAN3 to form the poly(A)-nuclease (PAN) deadenylation complex.</text>
</comment>
<dbReference type="PANTHER" id="PTHR15728:SF0">
    <property type="entry name" value="PAN2-PAN3 DEADENYLATION COMPLEX CATALYTIC SUBUNIT PAN2"/>
    <property type="match status" value="1"/>
</dbReference>
<dbReference type="SUPFAM" id="SSF50978">
    <property type="entry name" value="WD40 repeat-like"/>
    <property type="match status" value="1"/>
</dbReference>
<dbReference type="GO" id="GO:0000289">
    <property type="term" value="P:nuclear-transcribed mRNA poly(A) tail shortening"/>
    <property type="evidence" value="ECO:0007669"/>
    <property type="project" value="UniProtKB-UniRule"/>
</dbReference>
<comment type="subcellular location">
    <subcellularLocation>
        <location evidence="2 10">Cytoplasm</location>
    </subcellularLocation>
</comment>
<dbReference type="InterPro" id="IPR048841">
    <property type="entry name" value="PAN2_N"/>
</dbReference>
<dbReference type="AlphaFoldDB" id="A0A2T2P6V5"/>
<dbReference type="FunFam" id="3.30.420.10:FF:000028">
    <property type="entry name" value="PAN2-PAN3 deadenylation complex catalytic subunit PAN2"/>
    <property type="match status" value="1"/>
</dbReference>
<protein>
    <recommendedName>
        <fullName evidence="10">PAN2-PAN3 deadenylation complex catalytic subunit PAN2</fullName>
        <ecNumber evidence="10">3.1.13.4</ecNumber>
    </recommendedName>
    <alternativeName>
        <fullName evidence="10">PAB1P-dependent poly(A)-specific ribonuclease</fullName>
    </alternativeName>
    <alternativeName>
        <fullName evidence="10">Poly(A)-nuclease deadenylation complex subunit 2</fullName>
        <shortName evidence="10">PAN deadenylation complex subunit 2</shortName>
    </alternativeName>
</protein>
<dbReference type="Pfam" id="PF00929">
    <property type="entry name" value="RNase_T"/>
    <property type="match status" value="1"/>
</dbReference>
<keyword evidence="4" id="KW-0853">WD repeat</keyword>
<comment type="cofactor">
    <cofactor evidence="10">
        <name>a divalent metal cation</name>
        <dbReference type="ChEBI" id="CHEBI:60240"/>
    </cofactor>
    <text evidence="10">Binds 2 metal cations per subunit in the catalytic exonuclease domain.</text>
</comment>
<feature type="binding site" evidence="10">
    <location>
        <position position="1044"/>
    </location>
    <ligand>
        <name>a divalent metal cation</name>
        <dbReference type="ChEBI" id="CHEBI:60240"/>
        <note>catalytic</note>
    </ligand>
</feature>
<keyword evidence="6 10" id="KW-0540">Nuclease</keyword>
<dbReference type="FunFam" id="2.130.10.10:FF:000459">
    <property type="entry name" value="PAN2-PAN3 deadenylation complex catalytic subunit PAN2"/>
    <property type="match status" value="1"/>
</dbReference>
<feature type="region of interest" description="Disordered" evidence="11">
    <location>
        <begin position="1083"/>
        <end position="1131"/>
    </location>
</feature>
<comment type="domain">
    <text evidence="10">The linker, or PAN3 interaction domain (PID), between the WD40 repeats and the pseudo-UCH domain mediates interaction with PAN3.</text>
</comment>
<dbReference type="Gene3D" id="3.90.70.10">
    <property type="entry name" value="Cysteine proteinases"/>
    <property type="match status" value="1"/>
</dbReference>
<dbReference type="STRING" id="1448308.A0A2T2P6V5"/>
<dbReference type="CDD" id="cd06143">
    <property type="entry name" value="PAN2_exo"/>
    <property type="match status" value="1"/>
</dbReference>
<comment type="similarity">
    <text evidence="10">Belongs to the peptidase C19 family. PAN2 subfamily.</text>
</comment>
<evidence type="ECO:0000256" key="11">
    <source>
        <dbReference type="SAM" id="MobiDB-lite"/>
    </source>
</evidence>
<dbReference type="HAMAP" id="MF_03182">
    <property type="entry name" value="PAN2"/>
    <property type="match status" value="1"/>
</dbReference>
<feature type="binding site" evidence="10">
    <location>
        <position position="884"/>
    </location>
    <ligand>
        <name>a divalent metal cation</name>
        <dbReference type="ChEBI" id="CHEBI:60240"/>
        <note>catalytic</note>
    </ligand>
</feature>
<evidence type="ECO:0000256" key="5">
    <source>
        <dbReference type="ARBA" id="ARBA00022664"/>
    </source>
</evidence>
<gene>
    <name evidence="10" type="primary">PAN2</name>
    <name evidence="13" type="ORF">BS50DRAFT_568953</name>
</gene>
<evidence type="ECO:0000256" key="7">
    <source>
        <dbReference type="ARBA" id="ARBA00022723"/>
    </source>
</evidence>
<comment type="catalytic activity">
    <reaction evidence="1 10">
        <text>Exonucleolytic cleavage of poly(A) to 5'-AMP.</text>
        <dbReference type="EC" id="3.1.13.4"/>
    </reaction>
</comment>
<dbReference type="Pfam" id="PF20770">
    <property type="entry name" value="PAN2_N"/>
    <property type="match status" value="1"/>
</dbReference>
<keyword evidence="9 10" id="KW-0269">Exonuclease</keyword>
<evidence type="ECO:0000313" key="14">
    <source>
        <dbReference type="Proteomes" id="UP000240883"/>
    </source>
</evidence>
<dbReference type="OrthoDB" id="16516at2759"/>
<comment type="activity regulation">
    <text evidence="10">Positively regulated by the regulatory subunit PAN3.</text>
</comment>
<evidence type="ECO:0000256" key="10">
    <source>
        <dbReference type="HAMAP-Rule" id="MF_03182"/>
    </source>
</evidence>
<dbReference type="SMART" id="SM00479">
    <property type="entry name" value="EXOIII"/>
    <property type="match status" value="1"/>
</dbReference>
<dbReference type="InterPro" id="IPR015943">
    <property type="entry name" value="WD40/YVTN_repeat-like_dom_sf"/>
</dbReference>
<dbReference type="InterPro" id="IPR038765">
    <property type="entry name" value="Papain-like_cys_pep_sf"/>
</dbReference>
<dbReference type="EC" id="3.1.13.4" evidence="10"/>
<feature type="region of interest" description="Linker" evidence="10">
    <location>
        <begin position="320"/>
        <end position="456"/>
    </location>
</feature>
<dbReference type="InterPro" id="IPR036322">
    <property type="entry name" value="WD40_repeat_dom_sf"/>
</dbReference>
<evidence type="ECO:0000313" key="13">
    <source>
        <dbReference type="EMBL" id="PSN73414.1"/>
    </source>
</evidence>
<evidence type="ECO:0000256" key="8">
    <source>
        <dbReference type="ARBA" id="ARBA00022801"/>
    </source>
</evidence>
<feature type="binding site" evidence="10">
    <location>
        <position position="991"/>
    </location>
    <ligand>
        <name>a divalent metal cation</name>
        <dbReference type="ChEBI" id="CHEBI:60240"/>
        <note>catalytic</note>
    </ligand>
</feature>
<keyword evidence="14" id="KW-1185">Reference proteome</keyword>
<evidence type="ECO:0000256" key="1">
    <source>
        <dbReference type="ARBA" id="ARBA00001663"/>
    </source>
</evidence>
<evidence type="ECO:0000256" key="4">
    <source>
        <dbReference type="ARBA" id="ARBA00022574"/>
    </source>
</evidence>
<dbReference type="GO" id="GO:0000932">
    <property type="term" value="C:P-body"/>
    <property type="evidence" value="ECO:0007669"/>
    <property type="project" value="TreeGrafter"/>
</dbReference>
<dbReference type="EMBL" id="KZ678129">
    <property type="protein sequence ID" value="PSN73414.1"/>
    <property type="molecule type" value="Genomic_DNA"/>
</dbReference>
<dbReference type="Proteomes" id="UP000240883">
    <property type="component" value="Unassembled WGS sequence"/>
</dbReference>
<dbReference type="InterPro" id="IPR028881">
    <property type="entry name" value="PAN2_UCH_dom"/>
</dbReference>
<name>A0A2T2P6V5_CORCC</name>
<proteinExistence type="inferred from homology"/>
<evidence type="ECO:0000259" key="12">
    <source>
        <dbReference type="PROSITE" id="PS50235"/>
    </source>
</evidence>
<comment type="function">
    <text evidence="10">Catalytic subunit of the poly(A)-nuclease (PAN) deadenylation complex, one of two cytoplasmic mRNA deadenylases involved in mRNA turnover. PAN specifically shortens poly(A) tails of RNA and the activity is stimulated by poly(A)-binding protein PAB1. PAN deadenylation is followed by rapid degradation of the shortened mRNA tails by the CCR4-NOT complex. Deadenylated mRNAs are then degraded by two alternative mechanisms, namely exosome-mediated 3'-5' exonucleolytic degradation, or deadenlyation-dependent mRNA decaping and subsequent 5'-3' exonucleolytic degradation by XRN1. May also be involved in post-transcriptional maturation of mRNA poly(A) tails.</text>
</comment>
<keyword evidence="7 10" id="KW-0479">Metal-binding</keyword>
<dbReference type="GO" id="GO:0046872">
    <property type="term" value="F:metal ion binding"/>
    <property type="evidence" value="ECO:0007669"/>
    <property type="project" value="UniProtKB-KW"/>
</dbReference>
<dbReference type="InterPro" id="IPR050785">
    <property type="entry name" value="PAN2-PAN3_catalytic_subunit"/>
</dbReference>
<keyword evidence="5 10" id="KW-0507">mRNA processing</keyword>
<dbReference type="InterPro" id="IPR036397">
    <property type="entry name" value="RNaseH_sf"/>
</dbReference>
<keyword evidence="3 10" id="KW-0963">Cytoplasm</keyword>
<sequence length="1131" mass="126843">MEADWDELAIVPLPPPGPHHPATQVATFAFDTSQELLWTGNDYGRVASFCGPSLERYTSYRGHAAAEGPVKQFLFTEKGVLSISKQSVHYSIRRGITQWHLTSNDFKDLKCMNFTSKGTREILVAGCQDQMFKVDVEKGTITDTLDADAQYTIMKRAGQYLCAATKKGGIHILDSGTLSVIKIFEGHTGSISDMDAKGDFLATCGWSPRQQYGFMLDPFTNVFSLKTLKQLPPIPFHTGAAFVRMHPRMSTTSIIASQNGQMQVIDLMNPDSANLRQINLYDSYLTGFEMAPSGEAFALADSNCHIHLWGSPSKVHFPEYTNPTEFADPSMPLPSMDWSLDTPLNTIGMPYYKEHLLSSWPSHMVFEVGAPPPKIDSAITSNMTRTEIGFFAKNPRTKRRYQVENTRQTDRVDSLTAPKFLSEKARAAQSYQEPDGKMAETMETLTDMHLDDVTRKDVPAMYGNVEIKYSKFGVDDFDFAYYNQTPFSGLETHIANSYANPLLQLLRFTPLIRNLALRHTASPCLFESCLLCELGFLIDMLEKASGLNCQASNFLKTFSSLSNAVSLNLLEEFAPNVALTSMIQAFNRFLLEKISEEFRRLLPAHNGPSLMDQVLETQARASMKCAQCGNETVRGGKTFVNELVYPAKHVVKNSRGPRPTFSQILKASVERQDQTRGWCNKCNRYQHMVQRKTIQAIPGVLMLNAAIQSHEAKLLWSIPNWLPHEIGIIVDQGQFYCFEGQDLKLHLQRGVFNIMVYELIGVVADINSGEHQKPHLVATINTGPSSRDQSAEDKWHLFNDFLVRPIPKEEALRFEPGWKLPSVLTFQLKTARNSIDDSWKENLDSQMLYRWWSSNPEPPDTKFKLLDAATETPRPGYPVAIDAEFIRLQAEEIEMKADGTRETIRPDRKGLARVSVCRGEGERAGLPFIDDYIAVAEPVVDYLTAWSGISPGDLDRTTSPHALVSLKHAYKKLWLLLNLGCVFVGHSLANDFRTINIHVPKRQVVDTVDLFFIPSLHRKLNLKFLAWCVLKEKIQEDTHDSIEDATTALKLWRKYQEFVDAGVLEQMLNDIYSTGREVGFRAPGSGFNNGRGAAPPTGRDTPEPGSAERGPTTPAKKANAFGRAGFRSPMR</sequence>
<dbReference type="Gene3D" id="3.30.420.10">
    <property type="entry name" value="Ribonuclease H-like superfamily/Ribonuclease H"/>
    <property type="match status" value="1"/>
</dbReference>
<dbReference type="PANTHER" id="PTHR15728">
    <property type="entry name" value="DEADENYLATION COMPLEX CATALYTIC SUBUNIT PAN2"/>
    <property type="match status" value="1"/>
</dbReference>
<evidence type="ECO:0000256" key="9">
    <source>
        <dbReference type="ARBA" id="ARBA00022839"/>
    </source>
</evidence>
<dbReference type="GO" id="GO:0031251">
    <property type="term" value="C:PAN complex"/>
    <property type="evidence" value="ECO:0007669"/>
    <property type="project" value="UniProtKB-UniRule"/>
</dbReference>
<organism evidence="13 14">
    <name type="scientific">Corynespora cassiicola Philippines</name>
    <dbReference type="NCBI Taxonomy" id="1448308"/>
    <lineage>
        <taxon>Eukaryota</taxon>
        <taxon>Fungi</taxon>
        <taxon>Dikarya</taxon>
        <taxon>Ascomycota</taxon>
        <taxon>Pezizomycotina</taxon>
        <taxon>Dothideomycetes</taxon>
        <taxon>Pleosporomycetidae</taxon>
        <taxon>Pleosporales</taxon>
        <taxon>Corynesporascaceae</taxon>
        <taxon>Corynespora</taxon>
    </lineage>
</organism>
<dbReference type="GO" id="GO:0003676">
    <property type="term" value="F:nucleic acid binding"/>
    <property type="evidence" value="ECO:0007669"/>
    <property type="project" value="InterPro"/>
</dbReference>
<dbReference type="InterPro" id="IPR013520">
    <property type="entry name" value="Ribonucl_H"/>
</dbReference>
<accession>A0A2T2P6V5</accession>
<dbReference type="Pfam" id="PF13423">
    <property type="entry name" value="UCH_1"/>
    <property type="match status" value="1"/>
</dbReference>
<dbReference type="PROSITE" id="PS50235">
    <property type="entry name" value="USP_3"/>
    <property type="match status" value="1"/>
</dbReference>
<evidence type="ECO:0000256" key="6">
    <source>
        <dbReference type="ARBA" id="ARBA00022722"/>
    </source>
</evidence>